<sequence length="1439" mass="149289">MDNEQKLRDYLKRATADLRQTRQRVHELEAAAQEPIAIVGMSCRYPGGVSNPEDLWRLVAGGEHGVGGFPDDRGWDIEALATSSTTSGGFLYGATDFDADFFGISPREAVAMDPQQRVLLEAAWEAFEQAGLDPMSLRGSETGVFMGAMAQDYRADEGNGFQLTGNTGSVLSGRIAYTFGLTGPALTVDTACSSSLVALHLADQALRGGECSLALAGGITVMSSPATFVEFSRQGGLSPDGLCRSFAESADGTGWAEGVGVLVLERLSDAQRKGHPVLAVIRGSAVNQDGASNGLTAPNGPSQQRVIQQALINARLSADQVDVVEAHGTGTTLGDPVEAQALLATYGRNREETRPLLLGSIKSNLSHTQAAAGVAGVIKMVMAMRHGVVPSTLHVDTPSSHVEWGQGAVRLVTENVDWLEKNGDRRRAAVSSFGISGTNTHVIIEQAPDAELLARASGGADTEQAADAPGAVVSDAVGDGARDVVPHVMPVLLSGRTPEALRAQAARLLAHVGGDGDGDGNGVGDADSGPLSILDTAFSLATTRSSFEQRAAFVASDRDEFIAGLTALSMGEPAPGLIQAGTERGAYKSVFLFSGQGAQRLGMGRELYDRFPVFAEVLDSVLAQLDGSVREVMWGEDAEALSRTGCAQQALFAVEVALFRLVESWGVQPDFVAGHSVGEVVAAHVAGVLSLVDACVLVGARARLMQALPSGGVMVAIQAGEGEVVPLVEASEAAGRVSVAAVNGPSSVVISGEEAAVLEVAACLEAEGRRTRRLAVSHAFHSPLMDSMLDEFRSVVEGLEFGAPSIPVVSNLSGAVAVTEEICSPEYWVRHVRETVRFADGVQALRAEGVRTFVELGPDGVLSALVGESAPDAAVVVPVLRKDRPEESAAVSALAQLHVSGVAVEWRAFFAGSGARRTDLPTYAFQRRRFWPVGSVGVGDVRAAGLVSAEHPLLGAAVSLADSDGVVFAGRLSLASHPWLSDHVVMGHVLLPGTAFVELAVRAGDEVGCERIEELTLSAPLVLPEQGAVQIQVFVSAADDSGRRSVKVFSRADGSAHIPWTQHAMGVLAVAEEPIDIDLGFDSSVWPPADAQSVDLGDCYEQLSASGFQYGPAFQGLRAVWRRGSELFVDVALPEGVDTGRFGAHPALLDAVLHAAAFADSNTERGLPFAWEGVSFHAFGAAAVRARLSYGEDGALAIAIADTESNPVASIASLVTRPVSIDQLSDDPTLSRDSLFRVEWTPVVERAGAGVSGVAVVGSGVVVDLGVVEGLRGVGVEVAAYRDLAALAAAGGAVPDVVMVGVDVAVEVAAGGVVGGVRAGVFSVLELVQEWLADERFVDSRLVVVSRGAVAARDVDGLAVASVWGLLRSAQTEHPGRIALLDLADDAVSAPVLSQAVAVAVTEPELVVSGGQVLAARLARLPQGGAGMADSLWSGSGSG</sequence>
<dbReference type="InterPro" id="IPR036291">
    <property type="entry name" value="NAD(P)-bd_dom_sf"/>
</dbReference>
<dbReference type="Gene3D" id="3.30.70.3290">
    <property type="match status" value="1"/>
</dbReference>
<dbReference type="InterPro" id="IPR049551">
    <property type="entry name" value="PKS_DH_C"/>
</dbReference>
<feature type="domain" description="PKS/mFAS DH" evidence="11">
    <location>
        <begin position="951"/>
        <end position="1225"/>
    </location>
</feature>
<protein>
    <submittedName>
        <fullName evidence="12">Polyketide synthase dehydratase domain-containing protein</fullName>
    </submittedName>
</protein>
<dbReference type="SUPFAM" id="SSF52151">
    <property type="entry name" value="FabD/lysophospholipase-like"/>
    <property type="match status" value="1"/>
</dbReference>
<keyword evidence="6" id="KW-0045">Antibiotic biosynthesis</keyword>
<dbReference type="InterPro" id="IPR050091">
    <property type="entry name" value="PKS_NRPS_Biosynth_Enz"/>
</dbReference>
<evidence type="ECO:0000256" key="5">
    <source>
        <dbReference type="ARBA" id="ARBA00022679"/>
    </source>
</evidence>
<feature type="domain" description="Ketosynthase family 3 (KS3)" evidence="10">
    <location>
        <begin position="33"/>
        <end position="446"/>
    </location>
</feature>
<dbReference type="Pfam" id="PF21089">
    <property type="entry name" value="PKS_DH_N"/>
    <property type="match status" value="1"/>
</dbReference>
<dbReference type="InterPro" id="IPR036299">
    <property type="entry name" value="Polyketide_synth_docking_sf"/>
</dbReference>
<keyword evidence="4" id="KW-0597">Phosphoprotein</keyword>
<evidence type="ECO:0000256" key="2">
    <source>
        <dbReference type="ARBA" id="ARBA00004792"/>
    </source>
</evidence>
<dbReference type="Proteomes" id="UP000634229">
    <property type="component" value="Unassembled WGS sequence"/>
</dbReference>
<feature type="region of interest" description="N-terminal hotdog fold" evidence="9">
    <location>
        <begin position="951"/>
        <end position="1075"/>
    </location>
</feature>
<dbReference type="InterPro" id="IPR001227">
    <property type="entry name" value="Ac_transferase_dom_sf"/>
</dbReference>
<dbReference type="Pfam" id="PF02801">
    <property type="entry name" value="Ketoacyl-synt_C"/>
    <property type="match status" value="1"/>
</dbReference>
<feature type="active site" description="Proton donor; for dehydratase activity" evidence="9">
    <location>
        <position position="1150"/>
    </location>
</feature>
<dbReference type="InterPro" id="IPR014030">
    <property type="entry name" value="Ketoacyl_synth_N"/>
</dbReference>
<feature type="non-terminal residue" evidence="12">
    <location>
        <position position="1439"/>
    </location>
</feature>
<dbReference type="InterPro" id="IPR016036">
    <property type="entry name" value="Malonyl_transacylase_ACP-bd"/>
</dbReference>
<evidence type="ECO:0000256" key="6">
    <source>
        <dbReference type="ARBA" id="ARBA00023194"/>
    </source>
</evidence>
<evidence type="ECO:0000256" key="9">
    <source>
        <dbReference type="PROSITE-ProRule" id="PRU01363"/>
    </source>
</evidence>
<dbReference type="SUPFAM" id="SSF53901">
    <property type="entry name" value="Thiolase-like"/>
    <property type="match status" value="1"/>
</dbReference>
<dbReference type="InterPro" id="IPR020841">
    <property type="entry name" value="PKS_Beta-ketoAc_synthase_dom"/>
</dbReference>
<comment type="cofactor">
    <cofactor evidence="1">
        <name>pantetheine 4'-phosphate</name>
        <dbReference type="ChEBI" id="CHEBI:47942"/>
    </cofactor>
</comment>
<comment type="caution">
    <text evidence="12">The sequence shown here is derived from an EMBL/GenBank/DDBJ whole genome shotgun (WGS) entry which is preliminary data.</text>
</comment>
<dbReference type="EMBL" id="JAERRF010000018">
    <property type="protein sequence ID" value="MBL1100227.1"/>
    <property type="molecule type" value="Genomic_DNA"/>
</dbReference>
<dbReference type="SUPFAM" id="SSF51735">
    <property type="entry name" value="NAD(P)-binding Rossmann-fold domains"/>
    <property type="match status" value="1"/>
</dbReference>
<dbReference type="PANTHER" id="PTHR43775:SF51">
    <property type="entry name" value="INACTIVE PHENOLPHTHIOCEROL SYNTHESIS POLYKETIDE SYNTHASE TYPE I PKS1-RELATED"/>
    <property type="match status" value="1"/>
</dbReference>
<dbReference type="InterPro" id="IPR014043">
    <property type="entry name" value="Acyl_transferase_dom"/>
</dbReference>
<dbReference type="Pfam" id="PF08990">
    <property type="entry name" value="Docking"/>
    <property type="match status" value="1"/>
</dbReference>
<dbReference type="Gene3D" id="3.40.50.11460">
    <property type="match status" value="1"/>
</dbReference>
<proteinExistence type="predicted"/>
<evidence type="ECO:0000256" key="7">
    <source>
        <dbReference type="ARBA" id="ARBA00023268"/>
    </source>
</evidence>
<keyword evidence="3" id="KW-0596">Phosphopantetheine</keyword>
<evidence type="ECO:0000256" key="8">
    <source>
        <dbReference type="ARBA" id="ARBA00023315"/>
    </source>
</evidence>
<organism evidence="12 13">
    <name type="scientific">Streptomyces coffeae</name>
    <dbReference type="NCBI Taxonomy" id="621382"/>
    <lineage>
        <taxon>Bacteria</taxon>
        <taxon>Bacillati</taxon>
        <taxon>Actinomycetota</taxon>
        <taxon>Actinomycetes</taxon>
        <taxon>Kitasatosporales</taxon>
        <taxon>Streptomycetaceae</taxon>
        <taxon>Streptomyces</taxon>
    </lineage>
</organism>
<dbReference type="InterPro" id="IPR055123">
    <property type="entry name" value="SpnB-like_Rossmann"/>
</dbReference>
<gene>
    <name evidence="12" type="ORF">JK363_26850</name>
</gene>
<feature type="region of interest" description="C-terminal hotdog fold" evidence="9">
    <location>
        <begin position="1091"/>
        <end position="1225"/>
    </location>
</feature>
<dbReference type="Gene3D" id="3.40.366.10">
    <property type="entry name" value="Malonyl-Coenzyme A Acyl Carrier Protein, domain 2"/>
    <property type="match status" value="1"/>
</dbReference>
<keyword evidence="5" id="KW-0808">Transferase</keyword>
<keyword evidence="8" id="KW-0012">Acyltransferase</keyword>
<keyword evidence="13" id="KW-1185">Reference proteome</keyword>
<feature type="active site" description="Proton acceptor; for dehydratase activity" evidence="9">
    <location>
        <position position="983"/>
    </location>
</feature>
<dbReference type="Gene3D" id="3.10.129.110">
    <property type="entry name" value="Polyketide synthase dehydratase"/>
    <property type="match status" value="1"/>
</dbReference>
<accession>A0ABS1NJD3</accession>
<dbReference type="SMART" id="SM00827">
    <property type="entry name" value="PKS_AT"/>
    <property type="match status" value="1"/>
</dbReference>
<keyword evidence="7" id="KW-0511">Multifunctional enzyme</keyword>
<reference evidence="12 13" key="1">
    <citation type="submission" date="2021-01" db="EMBL/GenBank/DDBJ databases">
        <title>WGS of actinomycetes isolated from Thailand.</title>
        <authorList>
            <person name="Thawai C."/>
        </authorList>
    </citation>
    <scope>NUCLEOTIDE SEQUENCE [LARGE SCALE GENOMIC DNA]</scope>
    <source>
        <strain evidence="12 13">CA1R205</strain>
    </source>
</reference>
<evidence type="ECO:0000256" key="3">
    <source>
        <dbReference type="ARBA" id="ARBA00022450"/>
    </source>
</evidence>
<evidence type="ECO:0000259" key="10">
    <source>
        <dbReference type="PROSITE" id="PS52004"/>
    </source>
</evidence>
<dbReference type="InterPro" id="IPR020807">
    <property type="entry name" value="PKS_DH"/>
</dbReference>
<dbReference type="SUPFAM" id="SSF101173">
    <property type="entry name" value="Docking domain B of the erythromycin polyketide synthase (DEBS)"/>
    <property type="match status" value="1"/>
</dbReference>
<dbReference type="Pfam" id="PF00109">
    <property type="entry name" value="ketoacyl-synt"/>
    <property type="match status" value="1"/>
</dbReference>
<dbReference type="InterPro" id="IPR016035">
    <property type="entry name" value="Acyl_Trfase/lysoPLipase"/>
</dbReference>
<dbReference type="InterPro" id="IPR032821">
    <property type="entry name" value="PKS_assoc"/>
</dbReference>
<dbReference type="InterPro" id="IPR042104">
    <property type="entry name" value="PKS_dehydratase_sf"/>
</dbReference>
<dbReference type="Pfam" id="PF00698">
    <property type="entry name" value="Acyl_transf_1"/>
    <property type="match status" value="1"/>
</dbReference>
<dbReference type="RefSeq" id="WP_201877917.1">
    <property type="nucleotide sequence ID" value="NZ_JAERRF010000018.1"/>
</dbReference>
<dbReference type="PROSITE" id="PS00606">
    <property type="entry name" value="KS3_1"/>
    <property type="match status" value="1"/>
</dbReference>
<dbReference type="Pfam" id="PF16197">
    <property type="entry name" value="KAsynt_C_assoc"/>
    <property type="match status" value="1"/>
</dbReference>
<evidence type="ECO:0000256" key="4">
    <source>
        <dbReference type="ARBA" id="ARBA00022553"/>
    </source>
</evidence>
<dbReference type="Pfam" id="PF14765">
    <property type="entry name" value="PS-DH"/>
    <property type="match status" value="1"/>
</dbReference>
<dbReference type="SUPFAM" id="SSF55048">
    <property type="entry name" value="Probable ACP-binding domain of malonyl-CoA ACP transacylase"/>
    <property type="match status" value="1"/>
</dbReference>
<evidence type="ECO:0000259" key="11">
    <source>
        <dbReference type="PROSITE" id="PS52019"/>
    </source>
</evidence>
<dbReference type="InterPro" id="IPR049552">
    <property type="entry name" value="PKS_DH_N"/>
</dbReference>
<dbReference type="SMART" id="SM00825">
    <property type="entry name" value="PKS_KS"/>
    <property type="match status" value="1"/>
</dbReference>
<dbReference type="Pfam" id="PF22953">
    <property type="entry name" value="SpnB_Rossmann"/>
    <property type="match status" value="1"/>
</dbReference>
<dbReference type="InterPro" id="IPR016039">
    <property type="entry name" value="Thiolase-like"/>
</dbReference>
<dbReference type="InterPro" id="IPR049900">
    <property type="entry name" value="PKS_mFAS_DH"/>
</dbReference>
<dbReference type="PROSITE" id="PS52019">
    <property type="entry name" value="PKS_MFAS_DH"/>
    <property type="match status" value="1"/>
</dbReference>
<dbReference type="CDD" id="cd00833">
    <property type="entry name" value="PKS"/>
    <property type="match status" value="1"/>
</dbReference>
<dbReference type="PANTHER" id="PTHR43775">
    <property type="entry name" value="FATTY ACID SYNTHASE"/>
    <property type="match status" value="1"/>
</dbReference>
<dbReference type="SMART" id="SM00826">
    <property type="entry name" value="PKS_DH"/>
    <property type="match status" value="1"/>
</dbReference>
<dbReference type="InterPro" id="IPR018201">
    <property type="entry name" value="Ketoacyl_synth_AS"/>
</dbReference>
<evidence type="ECO:0000256" key="1">
    <source>
        <dbReference type="ARBA" id="ARBA00001957"/>
    </source>
</evidence>
<dbReference type="InterPro" id="IPR015083">
    <property type="entry name" value="NorB/c/GfsB-D-like_docking"/>
</dbReference>
<dbReference type="PROSITE" id="PS52004">
    <property type="entry name" value="KS3_2"/>
    <property type="match status" value="1"/>
</dbReference>
<evidence type="ECO:0000313" key="13">
    <source>
        <dbReference type="Proteomes" id="UP000634229"/>
    </source>
</evidence>
<name>A0ABS1NJD3_9ACTN</name>
<dbReference type="InterPro" id="IPR014031">
    <property type="entry name" value="Ketoacyl_synth_C"/>
</dbReference>
<evidence type="ECO:0000313" key="12">
    <source>
        <dbReference type="EMBL" id="MBL1100227.1"/>
    </source>
</evidence>
<comment type="pathway">
    <text evidence="2">Antibiotic biosynthesis.</text>
</comment>
<dbReference type="Gene3D" id="3.40.47.10">
    <property type="match status" value="1"/>
</dbReference>